<dbReference type="Proteomes" id="UP000176965">
    <property type="component" value="Unassembled WGS sequence"/>
</dbReference>
<evidence type="ECO:0000313" key="1">
    <source>
        <dbReference type="EMBL" id="OHA46448.1"/>
    </source>
</evidence>
<dbReference type="PANTHER" id="PTHR43019">
    <property type="entry name" value="SERINE ENDOPROTEASE DEGS"/>
    <property type="match status" value="1"/>
</dbReference>
<comment type="caution">
    <text evidence="1">The sequence shown here is derived from an EMBL/GenBank/DDBJ whole genome shotgun (WGS) entry which is preliminary data.</text>
</comment>
<dbReference type="AlphaFoldDB" id="A0A1G2PDN5"/>
<dbReference type="SUPFAM" id="SSF50494">
    <property type="entry name" value="Trypsin-like serine proteases"/>
    <property type="match status" value="1"/>
</dbReference>
<dbReference type="STRING" id="1802338.A2541_00570"/>
<sequence>MNKIIEKIKNIYKTFFISDLIQITDDIDYKRKRILRMIVEFKNGNISTGTGFFINIKGNLLTCFHVISGGDLKILRQNDDFISITGADEHTRLQEWVNSKIKSINVELFDGSKIELELSEFNEQYDIALLKIKEVKFLEKIEFCELNFNQNLKYNDAVFFAGFPLNHSYTGLNTPFAINTGIVSFFPETEVAGGKYRHAQLNSINLGGNSGAPLFFKNSNKVIGIVNGNMNMGSDNILFHEKTKNQAVPGSLRIPLAIAYVTELKLIKEKSSIFNSL</sequence>
<reference evidence="1 2" key="1">
    <citation type="journal article" date="2016" name="Nat. Commun.">
        <title>Thousands of microbial genomes shed light on interconnected biogeochemical processes in an aquifer system.</title>
        <authorList>
            <person name="Anantharaman K."/>
            <person name="Brown C.T."/>
            <person name="Hug L.A."/>
            <person name="Sharon I."/>
            <person name="Castelle C.J."/>
            <person name="Probst A.J."/>
            <person name="Thomas B.C."/>
            <person name="Singh A."/>
            <person name="Wilkins M.J."/>
            <person name="Karaoz U."/>
            <person name="Brodie E.L."/>
            <person name="Williams K.H."/>
            <person name="Hubbard S.S."/>
            <person name="Banfield J.F."/>
        </authorList>
    </citation>
    <scope>NUCLEOTIDE SEQUENCE [LARGE SCALE GENOMIC DNA]</scope>
</reference>
<dbReference type="InterPro" id="IPR009003">
    <property type="entry name" value="Peptidase_S1_PA"/>
</dbReference>
<organism evidence="1 2">
    <name type="scientific">Candidatus Taylorbacteria bacterium RIFOXYD2_FULL_36_9</name>
    <dbReference type="NCBI Taxonomy" id="1802338"/>
    <lineage>
        <taxon>Bacteria</taxon>
        <taxon>Candidatus Tayloriibacteriota</taxon>
    </lineage>
</organism>
<name>A0A1G2PDN5_9BACT</name>
<accession>A0A1G2PDN5</accession>
<dbReference type="PANTHER" id="PTHR43019:SF64">
    <property type="entry name" value="OS07G0666400 PROTEIN"/>
    <property type="match status" value="1"/>
</dbReference>
<dbReference type="Gene3D" id="2.40.10.10">
    <property type="entry name" value="Trypsin-like serine proteases"/>
    <property type="match status" value="2"/>
</dbReference>
<protein>
    <recommendedName>
        <fullName evidence="3">Serine protease</fullName>
    </recommendedName>
</protein>
<gene>
    <name evidence="1" type="ORF">A2541_00570</name>
</gene>
<dbReference type="EMBL" id="MHSQ01000030">
    <property type="protein sequence ID" value="OHA46448.1"/>
    <property type="molecule type" value="Genomic_DNA"/>
</dbReference>
<dbReference type="InterPro" id="IPR043504">
    <property type="entry name" value="Peptidase_S1_PA_chymotrypsin"/>
</dbReference>
<evidence type="ECO:0008006" key="3">
    <source>
        <dbReference type="Google" id="ProtNLM"/>
    </source>
</evidence>
<proteinExistence type="predicted"/>
<dbReference type="Pfam" id="PF13365">
    <property type="entry name" value="Trypsin_2"/>
    <property type="match status" value="1"/>
</dbReference>
<evidence type="ECO:0000313" key="2">
    <source>
        <dbReference type="Proteomes" id="UP000176965"/>
    </source>
</evidence>